<accession>A0A1N6I1U3</accession>
<proteinExistence type="predicted"/>
<dbReference type="Pfam" id="PF20081">
    <property type="entry name" value="DUF6475"/>
    <property type="match status" value="1"/>
</dbReference>
<protein>
    <recommendedName>
        <fullName evidence="1">DUF6475 domain-containing protein</fullName>
    </recommendedName>
</protein>
<evidence type="ECO:0000313" key="3">
    <source>
        <dbReference type="Proteomes" id="UP000184694"/>
    </source>
</evidence>
<dbReference type="STRING" id="1121457.SAMN02745161_2349"/>
<dbReference type="EMBL" id="FSRG01000006">
    <property type="protein sequence ID" value="SIO26006.1"/>
    <property type="molecule type" value="Genomic_DNA"/>
</dbReference>
<dbReference type="OrthoDB" id="8561347at2"/>
<dbReference type="RefSeq" id="WP_074217128.1">
    <property type="nucleotide sequence ID" value="NZ_FSRG01000006.1"/>
</dbReference>
<keyword evidence="3" id="KW-1185">Reference proteome</keyword>
<sequence>MDWNNIAERDVFLKRFLGLCELFGVAADEFKTELYFRALSGFSAQEVVRGIDRAVTQCRFFPKPVELLELIQGCPEDIAEVEAGKVVEAVKRVGSWKSVVFDDAVTAAVVEQGFGGWVKLCSDMTARDEKWFRKDFCRLYVSFARQNVRVTGALAGQAAIANNAHCNKYLEPVALVGNAQKAQAIFAAGSKGQGTPIAMLAGNVSKKLAVEALDG</sequence>
<evidence type="ECO:0000313" key="2">
    <source>
        <dbReference type="EMBL" id="SIO26006.1"/>
    </source>
</evidence>
<organism evidence="2 3">
    <name type="scientific">Halodesulfovibrio marinisediminis DSM 17456</name>
    <dbReference type="NCBI Taxonomy" id="1121457"/>
    <lineage>
        <taxon>Bacteria</taxon>
        <taxon>Pseudomonadati</taxon>
        <taxon>Thermodesulfobacteriota</taxon>
        <taxon>Desulfovibrionia</taxon>
        <taxon>Desulfovibrionales</taxon>
        <taxon>Desulfovibrionaceae</taxon>
        <taxon>Halodesulfovibrio</taxon>
    </lineage>
</organism>
<evidence type="ECO:0000259" key="1">
    <source>
        <dbReference type="Pfam" id="PF20081"/>
    </source>
</evidence>
<feature type="domain" description="DUF6475" evidence="1">
    <location>
        <begin position="99"/>
        <end position="188"/>
    </location>
</feature>
<dbReference type="Proteomes" id="UP000184694">
    <property type="component" value="Unassembled WGS sequence"/>
</dbReference>
<dbReference type="InterPro" id="IPR045521">
    <property type="entry name" value="DUF6475"/>
</dbReference>
<reference evidence="3" key="1">
    <citation type="submission" date="2016-11" db="EMBL/GenBank/DDBJ databases">
        <authorList>
            <person name="Varghese N."/>
            <person name="Submissions S."/>
        </authorList>
    </citation>
    <scope>NUCLEOTIDE SEQUENCE [LARGE SCALE GENOMIC DNA]</scope>
    <source>
        <strain evidence="3">DSM 17456</strain>
    </source>
</reference>
<name>A0A1N6I1U3_9BACT</name>
<dbReference type="AlphaFoldDB" id="A0A1N6I1U3"/>
<gene>
    <name evidence="2" type="ORF">SAMN02745161_2349</name>
</gene>